<dbReference type="SUPFAM" id="SSF53613">
    <property type="entry name" value="Ribokinase-like"/>
    <property type="match status" value="1"/>
</dbReference>
<comment type="similarity">
    <text evidence="12">In the C-terminal section; belongs to the cytidylyltransferase family.</text>
</comment>
<keyword evidence="16" id="KW-1185">Reference proteome</keyword>
<dbReference type="PANTHER" id="PTHR46969:SF1">
    <property type="entry name" value="BIFUNCTIONAL PROTEIN HLDE"/>
    <property type="match status" value="1"/>
</dbReference>
<dbReference type="InterPro" id="IPR029056">
    <property type="entry name" value="Ribokinase-like"/>
</dbReference>
<keyword evidence="8 12" id="KW-0067">ATP-binding</keyword>
<dbReference type="InterPro" id="IPR011913">
    <property type="entry name" value="RfaE_dom_I"/>
</dbReference>
<dbReference type="InterPro" id="IPR014729">
    <property type="entry name" value="Rossmann-like_a/b/a_fold"/>
</dbReference>
<dbReference type="InterPro" id="IPR011914">
    <property type="entry name" value="RfaE_dom_II"/>
</dbReference>
<feature type="region of interest" description="Cytidylyltransferase" evidence="12">
    <location>
        <begin position="358"/>
        <end position="491"/>
    </location>
</feature>
<dbReference type="CDD" id="cd01172">
    <property type="entry name" value="RfaE_like"/>
    <property type="match status" value="1"/>
</dbReference>
<evidence type="ECO:0000256" key="2">
    <source>
        <dbReference type="ARBA" id="ARBA00003753"/>
    </source>
</evidence>
<dbReference type="InterPro" id="IPR011611">
    <property type="entry name" value="PfkB_dom"/>
</dbReference>
<evidence type="ECO:0000256" key="5">
    <source>
        <dbReference type="ARBA" id="ARBA00022695"/>
    </source>
</evidence>
<dbReference type="Proteomes" id="UP000249524">
    <property type="component" value="Unassembled WGS sequence"/>
</dbReference>
<organism evidence="15 16">
    <name type="scientific">Phenylobacterium kunshanense</name>
    <dbReference type="NCBI Taxonomy" id="1445034"/>
    <lineage>
        <taxon>Bacteria</taxon>
        <taxon>Pseudomonadati</taxon>
        <taxon>Pseudomonadota</taxon>
        <taxon>Alphaproteobacteria</taxon>
        <taxon>Caulobacterales</taxon>
        <taxon>Caulobacteraceae</taxon>
        <taxon>Phenylobacterium</taxon>
    </lineage>
</organism>
<comment type="function">
    <text evidence="2 12">Catalyzes the ADP transfer from ATP to D-glycero-beta-D-manno-heptose 1-phosphate, yielding ADP-D-glycero-beta-D-manno-heptose.</text>
</comment>
<dbReference type="GO" id="GO:0005829">
    <property type="term" value="C:cytosol"/>
    <property type="evidence" value="ECO:0007669"/>
    <property type="project" value="TreeGrafter"/>
</dbReference>
<sequence>MDLASLQSLLGALPGKRVACVGDLMVDRFVYGSVSRVSPEAPIPVLARQRELKMLGGAGNVARNIAALGGSVALVGVVGGDAEGHDASRLVGEEEPTIEGYLVTDPGRPTTLKTRFVSGSQQLLRVDLEESRPVTGEVEQRLVRTVRDAARGAGVVLISDYGKGVVTDAVIAAAREAAAETGARVIVDSKARSFARYGEIDLVKPNAVELSYATDLPTESDSEVEIAIARALELWAAKGVLVTRAGKGVSLGLRGKPIRHFRTTPREVFDASGAGDTALAALGLSLAAGAGIEDAIAFAQLASGVAVGKAGTATVTPDELVEALLSAHASVAEGKIATPQRMVDEVARWRAQGLKVGFTNGCFDILHRGHVAYLTQARGWCDRLIVGVNSDASVRALKGEGRPVNDLESRALVLAGLRSVDLVAPFDDPTPIGLIEAARPDVLIKGADYTEEQVVGGDIVKSWGGEVRLAEIVDGYSTTAAIARMARKEQA</sequence>
<dbReference type="GO" id="GO:0097171">
    <property type="term" value="P:ADP-L-glycero-beta-D-manno-heptose biosynthetic process"/>
    <property type="evidence" value="ECO:0007669"/>
    <property type="project" value="UniProtKB-UniPathway"/>
</dbReference>
<evidence type="ECO:0000259" key="14">
    <source>
        <dbReference type="Pfam" id="PF01467"/>
    </source>
</evidence>
<dbReference type="Pfam" id="PF00294">
    <property type="entry name" value="PfkB"/>
    <property type="match status" value="1"/>
</dbReference>
<comment type="function">
    <text evidence="1 12">Catalyzes the phosphorylation of D-glycero-D-manno-heptose 7-phosphate at the C-1 position to selectively form D-glycero-beta-D-manno-heptose-1,7-bisphosphate.</text>
</comment>
<dbReference type="InterPro" id="IPR002173">
    <property type="entry name" value="Carboh/pur_kinase_PfkB_CS"/>
</dbReference>
<dbReference type="GO" id="GO:0005524">
    <property type="term" value="F:ATP binding"/>
    <property type="evidence" value="ECO:0007669"/>
    <property type="project" value="UniProtKB-UniRule"/>
</dbReference>
<comment type="catalytic activity">
    <reaction evidence="12">
        <text>D-glycero-beta-D-manno-heptose 7-phosphate + ATP = D-glycero-beta-D-manno-heptose 1,7-bisphosphate + ADP + H(+)</text>
        <dbReference type="Rhea" id="RHEA:27473"/>
        <dbReference type="ChEBI" id="CHEBI:15378"/>
        <dbReference type="ChEBI" id="CHEBI:30616"/>
        <dbReference type="ChEBI" id="CHEBI:60204"/>
        <dbReference type="ChEBI" id="CHEBI:60208"/>
        <dbReference type="ChEBI" id="CHEBI:456216"/>
        <dbReference type="EC" id="2.7.1.167"/>
    </reaction>
</comment>
<dbReference type="OrthoDB" id="9802794at2"/>
<dbReference type="RefSeq" id="WP_111274346.1">
    <property type="nucleotide sequence ID" value="NZ_QFYS01000001.1"/>
</dbReference>
<dbReference type="EC" id="2.7.1.167" evidence="12"/>
<dbReference type="UniPathway" id="UPA00958"/>
<dbReference type="HAMAP" id="MF_01603">
    <property type="entry name" value="HldE"/>
    <property type="match status" value="1"/>
</dbReference>
<keyword evidence="9 12" id="KW-0511">Multifunctional enzyme</keyword>
<keyword evidence="10 12" id="KW-0119">Carbohydrate metabolism</keyword>
<comment type="similarity">
    <text evidence="12">In the N-terminal section; belongs to the carbohydrate kinase PfkB family.</text>
</comment>
<comment type="catalytic activity">
    <reaction evidence="11 12">
        <text>D-glycero-beta-D-manno-heptose 1-phosphate + ATP + H(+) = ADP-D-glycero-beta-D-manno-heptose + diphosphate</text>
        <dbReference type="Rhea" id="RHEA:27465"/>
        <dbReference type="ChEBI" id="CHEBI:15378"/>
        <dbReference type="ChEBI" id="CHEBI:30616"/>
        <dbReference type="ChEBI" id="CHEBI:33019"/>
        <dbReference type="ChEBI" id="CHEBI:59967"/>
        <dbReference type="ChEBI" id="CHEBI:61593"/>
        <dbReference type="EC" id="2.7.7.70"/>
    </reaction>
</comment>
<evidence type="ECO:0000256" key="1">
    <source>
        <dbReference type="ARBA" id="ARBA00002319"/>
    </source>
</evidence>
<comment type="caution">
    <text evidence="15">The sequence shown here is derived from an EMBL/GenBank/DDBJ whole genome shotgun (WGS) entry which is preliminary data.</text>
</comment>
<feature type="active site" evidence="12">
    <location>
        <position position="276"/>
    </location>
</feature>
<comment type="pathway">
    <text evidence="12">Nucleotide-sugar biosynthesis; ADP-L-glycero-beta-D-manno-heptose biosynthesis; ADP-L-glycero-beta-D-manno-heptose from D-glycero-beta-D-manno-heptose 7-phosphate: step 3/4.</text>
</comment>
<dbReference type="EC" id="2.7.7.70" evidence="12"/>
<dbReference type="PROSITE" id="PS00583">
    <property type="entry name" value="PFKB_KINASES_1"/>
    <property type="match status" value="1"/>
</dbReference>
<dbReference type="Gene3D" id="3.40.1190.20">
    <property type="match status" value="1"/>
</dbReference>
<dbReference type="UniPathway" id="UPA00356">
    <property type="reaction ID" value="UER00437"/>
</dbReference>
<comment type="subunit">
    <text evidence="12">Homodimer.</text>
</comment>
<feature type="binding site" evidence="12">
    <location>
        <begin position="206"/>
        <end position="209"/>
    </location>
    <ligand>
        <name>ATP</name>
        <dbReference type="ChEBI" id="CHEBI:30616"/>
    </ligand>
</feature>
<evidence type="ECO:0000256" key="11">
    <source>
        <dbReference type="ARBA" id="ARBA00047428"/>
    </source>
</evidence>
<evidence type="ECO:0000256" key="3">
    <source>
        <dbReference type="ARBA" id="ARBA00004713"/>
    </source>
</evidence>
<dbReference type="NCBIfam" id="TIGR02199">
    <property type="entry name" value="rfaE_dom_II"/>
    <property type="match status" value="1"/>
</dbReference>
<evidence type="ECO:0000256" key="9">
    <source>
        <dbReference type="ARBA" id="ARBA00023268"/>
    </source>
</evidence>
<dbReference type="InterPro" id="IPR023030">
    <property type="entry name" value="Bifunc_HldE"/>
</dbReference>
<dbReference type="GO" id="GO:0009244">
    <property type="term" value="P:lipopolysaccharide core region biosynthetic process"/>
    <property type="evidence" value="ECO:0007669"/>
    <property type="project" value="UniProtKB-UniPathway"/>
</dbReference>
<evidence type="ECO:0000256" key="8">
    <source>
        <dbReference type="ARBA" id="ARBA00022840"/>
    </source>
</evidence>
<keyword evidence="5 12" id="KW-0548">Nucleotidyltransferase</keyword>
<gene>
    <name evidence="15" type="primary">rfaE2</name>
    <name evidence="12" type="synonym">hldE</name>
    <name evidence="15" type="ORF">DJ019_02235</name>
</gene>
<protein>
    <recommendedName>
        <fullName evidence="12">Bifunctional protein HldE</fullName>
    </recommendedName>
    <domain>
        <recommendedName>
            <fullName evidence="12">D-beta-D-heptose 7-phosphate kinase</fullName>
            <ecNumber evidence="12">2.7.1.167</ecNumber>
        </recommendedName>
        <alternativeName>
            <fullName evidence="12">D-beta-D-heptose 7-phosphotransferase</fullName>
        </alternativeName>
        <alternativeName>
            <fullName evidence="12">D-glycero-beta-D-manno-heptose-7-phosphate kinase</fullName>
        </alternativeName>
    </domain>
    <domain>
        <recommendedName>
            <fullName evidence="12">D-beta-D-heptose 1-phosphate adenylyltransferase</fullName>
            <ecNumber evidence="12">2.7.7.70</ecNumber>
        </recommendedName>
        <alternativeName>
            <fullName evidence="12">D-glycero-beta-D-manno-heptose 1-phosphate adenylyltransferase</fullName>
        </alternativeName>
    </domain>
</protein>
<dbReference type="GO" id="GO:0033786">
    <property type="term" value="F:heptose-1-phosphate adenylyltransferase activity"/>
    <property type="evidence" value="ECO:0007669"/>
    <property type="project" value="UniProtKB-UniRule"/>
</dbReference>
<dbReference type="AlphaFoldDB" id="A0A328BSN3"/>
<name>A0A328BSN3_9CAUL</name>
<evidence type="ECO:0000256" key="4">
    <source>
        <dbReference type="ARBA" id="ARBA00022679"/>
    </source>
</evidence>
<keyword evidence="7 12" id="KW-0418">Kinase</keyword>
<dbReference type="SUPFAM" id="SSF52374">
    <property type="entry name" value="Nucleotidylyl transferase"/>
    <property type="match status" value="1"/>
</dbReference>
<evidence type="ECO:0000256" key="6">
    <source>
        <dbReference type="ARBA" id="ARBA00022741"/>
    </source>
</evidence>
<dbReference type="Gene3D" id="3.40.50.620">
    <property type="entry name" value="HUPs"/>
    <property type="match status" value="1"/>
</dbReference>
<keyword evidence="6 12" id="KW-0547">Nucleotide-binding</keyword>
<feature type="domain" description="Carbohydrate kinase PfkB" evidence="13">
    <location>
        <begin position="17"/>
        <end position="317"/>
    </location>
</feature>
<evidence type="ECO:0000256" key="7">
    <source>
        <dbReference type="ARBA" id="ARBA00022777"/>
    </source>
</evidence>
<proteinExistence type="inferred from homology"/>
<evidence type="ECO:0000256" key="12">
    <source>
        <dbReference type="HAMAP-Rule" id="MF_01603"/>
    </source>
</evidence>
<accession>A0A328BSN3</accession>
<comment type="pathway">
    <text evidence="12">Nucleotide-sugar biosynthesis; ADP-L-glycero-beta-D-manno-heptose biosynthesis; ADP-L-glycero-beta-D-manno-heptose from D-glycero-beta-D-manno-heptose 7-phosphate: step 1/4.</text>
</comment>
<evidence type="ECO:0000259" key="13">
    <source>
        <dbReference type="Pfam" id="PF00294"/>
    </source>
</evidence>
<evidence type="ECO:0000313" key="15">
    <source>
        <dbReference type="EMBL" id="RAK68854.1"/>
    </source>
</evidence>
<reference evidence="15 16" key="1">
    <citation type="submission" date="2018-05" db="EMBL/GenBank/DDBJ databases">
        <authorList>
            <person name="Lanie J.A."/>
            <person name="Ng W.-L."/>
            <person name="Kazmierczak K.M."/>
            <person name="Andrzejewski T.M."/>
            <person name="Davidsen T.M."/>
            <person name="Wayne K.J."/>
            <person name="Tettelin H."/>
            <person name="Glass J.I."/>
            <person name="Rusch D."/>
            <person name="Podicherti R."/>
            <person name="Tsui H.-C.T."/>
            <person name="Winkler M.E."/>
        </authorList>
    </citation>
    <scope>NUCLEOTIDE SEQUENCE [LARGE SCALE GENOMIC DNA]</scope>
    <source>
        <strain evidence="15 16">BUT-10</strain>
    </source>
</reference>
<evidence type="ECO:0000313" key="16">
    <source>
        <dbReference type="Proteomes" id="UP000249524"/>
    </source>
</evidence>
<dbReference type="Pfam" id="PF01467">
    <property type="entry name" value="CTP_transf_like"/>
    <property type="match status" value="1"/>
</dbReference>
<feature type="domain" description="Cytidyltransferase-like" evidence="14">
    <location>
        <begin position="358"/>
        <end position="452"/>
    </location>
</feature>
<dbReference type="GO" id="GO:0016773">
    <property type="term" value="F:phosphotransferase activity, alcohol group as acceptor"/>
    <property type="evidence" value="ECO:0007669"/>
    <property type="project" value="InterPro"/>
</dbReference>
<dbReference type="GO" id="GO:0033785">
    <property type="term" value="F:heptose 7-phosphate kinase activity"/>
    <property type="evidence" value="ECO:0007669"/>
    <property type="project" value="UniProtKB-UniRule"/>
</dbReference>
<evidence type="ECO:0000256" key="10">
    <source>
        <dbReference type="ARBA" id="ARBA00023277"/>
    </source>
</evidence>
<comment type="pathway">
    <text evidence="3">Bacterial outer membrane biogenesis; LPS core biosynthesis.</text>
</comment>
<keyword evidence="4 12" id="KW-0808">Transferase</keyword>
<dbReference type="EMBL" id="QFYS01000001">
    <property type="protein sequence ID" value="RAK68854.1"/>
    <property type="molecule type" value="Genomic_DNA"/>
</dbReference>
<dbReference type="NCBIfam" id="TIGR00125">
    <property type="entry name" value="cyt_tran_rel"/>
    <property type="match status" value="1"/>
</dbReference>
<dbReference type="InterPro" id="IPR004821">
    <property type="entry name" value="Cyt_trans-like"/>
</dbReference>
<dbReference type="PANTHER" id="PTHR46969">
    <property type="entry name" value="BIFUNCTIONAL PROTEIN HLDE"/>
    <property type="match status" value="1"/>
</dbReference>
<feature type="region of interest" description="Ribokinase" evidence="12">
    <location>
        <begin position="1"/>
        <end position="330"/>
    </location>
</feature>